<dbReference type="Proteomes" id="UP000528286">
    <property type="component" value="Unassembled WGS sequence"/>
</dbReference>
<sequence length="72" mass="7832">MRCIWRGVSVLRLLILSFGFFVFVLQQAFASVTMERIEVAGGPPLLLIRGEFEFSDSPAILEREAGATGASG</sequence>
<name>A0A7W6J418_9HYPH</name>
<keyword evidence="2" id="KW-1185">Reference proteome</keyword>
<gene>
    <name evidence="1" type="ORF">GGR23_001586</name>
</gene>
<reference evidence="1 2" key="1">
    <citation type="submission" date="2020-08" db="EMBL/GenBank/DDBJ databases">
        <title>Genomic Encyclopedia of Type Strains, Phase IV (KMG-IV): sequencing the most valuable type-strain genomes for metagenomic binning, comparative biology and taxonomic classification.</title>
        <authorList>
            <person name="Goeker M."/>
        </authorList>
    </citation>
    <scope>NUCLEOTIDE SEQUENCE [LARGE SCALE GENOMIC DNA]</scope>
    <source>
        <strain evidence="1 2">DSM 29853</strain>
    </source>
</reference>
<dbReference type="EMBL" id="JACIEZ010000002">
    <property type="protein sequence ID" value="MBB4064409.1"/>
    <property type="molecule type" value="Genomic_DNA"/>
</dbReference>
<comment type="caution">
    <text evidence="1">The sequence shown here is derived from an EMBL/GenBank/DDBJ whole genome shotgun (WGS) entry which is preliminary data.</text>
</comment>
<evidence type="ECO:0000313" key="2">
    <source>
        <dbReference type="Proteomes" id="UP000528286"/>
    </source>
</evidence>
<organism evidence="1 2">
    <name type="scientific">Gellertiella hungarica</name>
    <dbReference type="NCBI Taxonomy" id="1572859"/>
    <lineage>
        <taxon>Bacteria</taxon>
        <taxon>Pseudomonadati</taxon>
        <taxon>Pseudomonadota</taxon>
        <taxon>Alphaproteobacteria</taxon>
        <taxon>Hyphomicrobiales</taxon>
        <taxon>Rhizobiaceae</taxon>
        <taxon>Gellertiella</taxon>
    </lineage>
</organism>
<protein>
    <submittedName>
        <fullName evidence="1">Uncharacterized protein</fullName>
    </submittedName>
</protein>
<proteinExistence type="predicted"/>
<dbReference type="AlphaFoldDB" id="A0A7W6J418"/>
<evidence type="ECO:0000313" key="1">
    <source>
        <dbReference type="EMBL" id="MBB4064409.1"/>
    </source>
</evidence>
<accession>A0A7W6J418</accession>